<keyword evidence="1" id="KW-0548">Nucleotidyltransferase</keyword>
<proteinExistence type="predicted"/>
<keyword evidence="1" id="KW-0696">RNA-directed RNA polymerase</keyword>
<sequence length="44" mass="5243">MQEISSKDPTGVSLRRSIWQNTSKKRLTSQDVNTNIWFIYEDIR</sequence>
<reference evidence="1" key="2">
    <citation type="journal article" date="2023" name="BMC Genomics">
        <title>Pest status, molecular evolution, and epigenetic factors derived from the genome assembly of Frankliniella fusca, a thysanopteran phytovirus vector.</title>
        <authorList>
            <person name="Catto M.A."/>
            <person name="Labadie P.E."/>
            <person name="Jacobson A.L."/>
            <person name="Kennedy G.G."/>
            <person name="Srinivasan R."/>
            <person name="Hunt B.G."/>
        </authorList>
    </citation>
    <scope>NUCLEOTIDE SEQUENCE</scope>
    <source>
        <strain evidence="1">PL_HMW_Pooled</strain>
    </source>
</reference>
<dbReference type="Proteomes" id="UP001219518">
    <property type="component" value="Unassembled WGS sequence"/>
</dbReference>
<gene>
    <name evidence="1" type="ORF">KUF71_022337</name>
</gene>
<accession>A0AAE1H1N0</accession>
<evidence type="ECO:0000313" key="1">
    <source>
        <dbReference type="EMBL" id="KAK3912883.1"/>
    </source>
</evidence>
<keyword evidence="1" id="KW-0808">Transferase</keyword>
<dbReference type="AlphaFoldDB" id="A0AAE1H1N0"/>
<comment type="caution">
    <text evidence="1">The sequence shown here is derived from an EMBL/GenBank/DDBJ whole genome shotgun (WGS) entry which is preliminary data.</text>
</comment>
<dbReference type="GO" id="GO:0003968">
    <property type="term" value="F:RNA-directed RNA polymerase activity"/>
    <property type="evidence" value="ECO:0007669"/>
    <property type="project" value="UniProtKB-KW"/>
</dbReference>
<evidence type="ECO:0000313" key="2">
    <source>
        <dbReference type="Proteomes" id="UP001219518"/>
    </source>
</evidence>
<organism evidence="1 2">
    <name type="scientific">Frankliniella fusca</name>
    <dbReference type="NCBI Taxonomy" id="407009"/>
    <lineage>
        <taxon>Eukaryota</taxon>
        <taxon>Metazoa</taxon>
        <taxon>Ecdysozoa</taxon>
        <taxon>Arthropoda</taxon>
        <taxon>Hexapoda</taxon>
        <taxon>Insecta</taxon>
        <taxon>Pterygota</taxon>
        <taxon>Neoptera</taxon>
        <taxon>Paraneoptera</taxon>
        <taxon>Thysanoptera</taxon>
        <taxon>Terebrantia</taxon>
        <taxon>Thripoidea</taxon>
        <taxon>Thripidae</taxon>
        <taxon>Frankliniella</taxon>
    </lineage>
</organism>
<name>A0AAE1H1N0_9NEOP</name>
<keyword evidence="2" id="KW-1185">Reference proteome</keyword>
<protein>
    <submittedName>
        <fullName evidence="1">RNA-directed RNA polymerase L</fullName>
    </submittedName>
</protein>
<dbReference type="EMBL" id="JAHWGI010000306">
    <property type="protein sequence ID" value="KAK3912883.1"/>
    <property type="molecule type" value="Genomic_DNA"/>
</dbReference>
<reference evidence="1" key="1">
    <citation type="submission" date="2021-07" db="EMBL/GenBank/DDBJ databases">
        <authorList>
            <person name="Catto M.A."/>
            <person name="Jacobson A."/>
            <person name="Kennedy G."/>
            <person name="Labadie P."/>
            <person name="Hunt B.G."/>
            <person name="Srinivasan R."/>
        </authorList>
    </citation>
    <scope>NUCLEOTIDE SEQUENCE</scope>
    <source>
        <strain evidence="1">PL_HMW_Pooled</strain>
        <tissue evidence="1">Head</tissue>
    </source>
</reference>